<evidence type="ECO:0000256" key="1">
    <source>
        <dbReference type="SAM" id="SignalP"/>
    </source>
</evidence>
<comment type="caution">
    <text evidence="2">The sequence shown here is derived from an EMBL/GenBank/DDBJ whole genome shotgun (WGS) entry which is preliminary data.</text>
</comment>
<gene>
    <name evidence="2" type="ORF">COT59_01915</name>
</gene>
<accession>A0A2H0WX26</accession>
<sequence>MKKNFLPIIIVVLALMAGFALAFHPGQNKNGDVPQGPHQTACDNQGRQGIDVAIANGGMVHCEECVEVDPREISFGACTDISLIEELGLSQCCGIKGPQGGINCGAEEEWVVGIAAVPTCYIPGS</sequence>
<proteinExistence type="predicted"/>
<evidence type="ECO:0000313" key="3">
    <source>
        <dbReference type="Proteomes" id="UP000229675"/>
    </source>
</evidence>
<protein>
    <submittedName>
        <fullName evidence="2">Uncharacterized protein</fullName>
    </submittedName>
</protein>
<dbReference type="EMBL" id="PEZD01000041">
    <property type="protein sequence ID" value="PIS17213.1"/>
    <property type="molecule type" value="Genomic_DNA"/>
</dbReference>
<feature type="chain" id="PRO_5013903802" evidence="1">
    <location>
        <begin position="23"/>
        <end position="125"/>
    </location>
</feature>
<organism evidence="2 3">
    <name type="scientific">Candidatus Nealsonbacteria bacterium CG09_land_8_20_14_0_10_42_14</name>
    <dbReference type="NCBI Taxonomy" id="1974707"/>
    <lineage>
        <taxon>Bacteria</taxon>
        <taxon>Candidatus Nealsoniibacteriota</taxon>
    </lineage>
</organism>
<reference evidence="3" key="1">
    <citation type="submission" date="2017-09" db="EMBL/GenBank/DDBJ databases">
        <title>Depth-based differentiation of microbial function through sediment-hosted aquifers and enrichment of novel symbionts in the deep terrestrial subsurface.</title>
        <authorList>
            <person name="Probst A.J."/>
            <person name="Ladd B."/>
            <person name="Jarett J.K."/>
            <person name="Geller-Mcgrath D.E."/>
            <person name="Sieber C.M.K."/>
            <person name="Emerson J.B."/>
            <person name="Anantharaman K."/>
            <person name="Thomas B.C."/>
            <person name="Malmstrom R."/>
            <person name="Stieglmeier M."/>
            <person name="Klingl A."/>
            <person name="Woyke T."/>
            <person name="Ryan C.M."/>
            <person name="Banfield J.F."/>
        </authorList>
    </citation>
    <scope>NUCLEOTIDE SEQUENCE [LARGE SCALE GENOMIC DNA]</scope>
</reference>
<dbReference type="Proteomes" id="UP000229675">
    <property type="component" value="Unassembled WGS sequence"/>
</dbReference>
<evidence type="ECO:0000313" key="2">
    <source>
        <dbReference type="EMBL" id="PIS17213.1"/>
    </source>
</evidence>
<dbReference type="AlphaFoldDB" id="A0A2H0WX26"/>
<name>A0A2H0WX26_9BACT</name>
<keyword evidence="1" id="KW-0732">Signal</keyword>
<feature type="signal peptide" evidence="1">
    <location>
        <begin position="1"/>
        <end position="22"/>
    </location>
</feature>